<accession>A0A4R2GXU5</accession>
<keyword evidence="2" id="KW-1185">Reference proteome</keyword>
<evidence type="ECO:0000313" key="1">
    <source>
        <dbReference type="EMBL" id="TCO15857.1"/>
    </source>
</evidence>
<dbReference type="RefSeq" id="WP_132001308.1">
    <property type="nucleotide sequence ID" value="NZ_JBHUNN010000002.1"/>
</dbReference>
<dbReference type="InterPro" id="IPR009679">
    <property type="entry name" value="Phage_186_CII-like"/>
</dbReference>
<dbReference type="OrthoDB" id="8452369at2"/>
<protein>
    <recommendedName>
        <fullName evidence="3">Phage regulatory protein CII</fullName>
    </recommendedName>
</protein>
<dbReference type="AlphaFoldDB" id="A0A4R2GXU5"/>
<organism evidence="1 2">
    <name type="scientific">Camelimonas lactis</name>
    <dbReference type="NCBI Taxonomy" id="659006"/>
    <lineage>
        <taxon>Bacteria</taxon>
        <taxon>Pseudomonadati</taxon>
        <taxon>Pseudomonadota</taxon>
        <taxon>Alphaproteobacteria</taxon>
        <taxon>Hyphomicrobiales</taxon>
        <taxon>Chelatococcaceae</taxon>
        <taxon>Camelimonas</taxon>
    </lineage>
</organism>
<proteinExistence type="predicted"/>
<comment type="caution">
    <text evidence="1">The sequence shown here is derived from an EMBL/GenBank/DDBJ whole genome shotgun (WGS) entry which is preliminary data.</text>
</comment>
<dbReference type="EMBL" id="SLWL01000001">
    <property type="protein sequence ID" value="TCO15857.1"/>
    <property type="molecule type" value="Genomic_DNA"/>
</dbReference>
<sequence>MSATILTPDIIRHRIKGATRDLIRLCGGIERCAQLTGYSDTQASRWQCPGETATIPLPAVVVLEADCGLPTVTSALAALNGRTVAAPESPGDAMRRSILANFACVTAKSAAMQSAVSDALADRIVTPAEAEIIARTIGDMISSGQRFHQDMAVIKARGGADLTEQE</sequence>
<dbReference type="Pfam" id="PF06892">
    <property type="entry name" value="Phage_CP76"/>
    <property type="match status" value="1"/>
</dbReference>
<name>A0A4R2GXU5_9HYPH</name>
<reference evidence="1 2" key="1">
    <citation type="submission" date="2019-03" db="EMBL/GenBank/DDBJ databases">
        <title>Genomic Encyclopedia of Type Strains, Phase IV (KMG-IV): sequencing the most valuable type-strain genomes for metagenomic binning, comparative biology and taxonomic classification.</title>
        <authorList>
            <person name="Goeker M."/>
        </authorList>
    </citation>
    <scope>NUCLEOTIDE SEQUENCE [LARGE SCALE GENOMIC DNA]</scope>
    <source>
        <strain evidence="1 2">DSM 22958</strain>
    </source>
</reference>
<gene>
    <name evidence="1" type="ORF">EV666_101106</name>
</gene>
<dbReference type="GO" id="GO:0003677">
    <property type="term" value="F:DNA binding"/>
    <property type="evidence" value="ECO:0007669"/>
    <property type="project" value="InterPro"/>
</dbReference>
<evidence type="ECO:0008006" key="3">
    <source>
        <dbReference type="Google" id="ProtNLM"/>
    </source>
</evidence>
<dbReference type="Proteomes" id="UP000294881">
    <property type="component" value="Unassembled WGS sequence"/>
</dbReference>
<evidence type="ECO:0000313" key="2">
    <source>
        <dbReference type="Proteomes" id="UP000294881"/>
    </source>
</evidence>